<dbReference type="AlphaFoldDB" id="A0A0G0N016"/>
<dbReference type="CDD" id="cd00609">
    <property type="entry name" value="AAT_like"/>
    <property type="match status" value="1"/>
</dbReference>
<evidence type="ECO:0000256" key="4">
    <source>
        <dbReference type="RuleBase" id="RU000481"/>
    </source>
</evidence>
<dbReference type="Pfam" id="PF00155">
    <property type="entry name" value="Aminotran_1_2"/>
    <property type="match status" value="1"/>
</dbReference>
<evidence type="ECO:0000313" key="6">
    <source>
        <dbReference type="EMBL" id="KKR06141.1"/>
    </source>
</evidence>
<dbReference type="InterPro" id="IPR004838">
    <property type="entry name" value="NHTrfase_class1_PyrdxlP-BS"/>
</dbReference>
<dbReference type="PROSITE" id="PS00105">
    <property type="entry name" value="AA_TRANSFER_CLASS_1"/>
    <property type="match status" value="1"/>
</dbReference>
<dbReference type="GO" id="GO:0008483">
    <property type="term" value="F:transaminase activity"/>
    <property type="evidence" value="ECO:0007669"/>
    <property type="project" value="UniProtKB-KW"/>
</dbReference>
<sequence>MPTLVNRQARRMNSLGEYFFSRAHKKIDQLASTGRTIINLGIGSPDLAPSPLVIKELAQKASDSSMHAYPSYSGLLKFRTEIANWYQREFGVKIDPQNMVQPTSGSKEGIVFTTLALVNPGEEVLIPNPGFATYERAAIIAGAIPRMYSLDRENGYQPSFESLEKTDLSKVKLMWINYPHNPTGSTASIKQLEEIVKFAKKHSIILVSDNPYSHISFGRNHESSVLEIPGALDIAVELNSLSKTYNMAGWRLGWVVGNPKLMKAIAAIYSNIETGIFNPIQYAGVKALQLPQAFISERNEIYRKRSIIATEIAKIIGCETYETKASLYVWAKLPQKVVNAEEFCFNLLENTGVFITPGTAFGSNGDGYIRIALCQSEEVLLKAKHMIEEYLTS</sequence>
<dbReference type="Gene3D" id="3.40.640.10">
    <property type="entry name" value="Type I PLP-dependent aspartate aminotransferase-like (Major domain)"/>
    <property type="match status" value="1"/>
</dbReference>
<dbReference type="Gene3D" id="3.90.1150.10">
    <property type="entry name" value="Aspartate Aminotransferase, domain 1"/>
    <property type="match status" value="1"/>
</dbReference>
<dbReference type="STRING" id="1619100.UT34_C0001G0181"/>
<dbReference type="InterPro" id="IPR015424">
    <property type="entry name" value="PyrdxlP-dep_Trfase"/>
</dbReference>
<feature type="domain" description="Aminotransferase class I/classII large" evidence="5">
    <location>
        <begin position="36"/>
        <end position="378"/>
    </location>
</feature>
<protein>
    <recommendedName>
        <fullName evidence="4">Aminotransferase</fullName>
        <ecNumber evidence="4">2.6.1.-</ecNumber>
    </recommendedName>
</protein>
<dbReference type="EC" id="2.6.1.-" evidence="4"/>
<evidence type="ECO:0000259" key="5">
    <source>
        <dbReference type="Pfam" id="PF00155"/>
    </source>
</evidence>
<dbReference type="InterPro" id="IPR004839">
    <property type="entry name" value="Aminotransferase_I/II_large"/>
</dbReference>
<dbReference type="PANTHER" id="PTHR42832">
    <property type="entry name" value="AMINO ACID AMINOTRANSFERASE"/>
    <property type="match status" value="1"/>
</dbReference>
<dbReference type="PANTHER" id="PTHR42832:SF3">
    <property type="entry name" value="L-GLUTAMINE--4-(METHYLSULFANYL)-2-OXOBUTANOATE AMINOTRANSFERASE"/>
    <property type="match status" value="1"/>
</dbReference>
<dbReference type="InterPro" id="IPR050881">
    <property type="entry name" value="LL-DAP_aminotransferase"/>
</dbReference>
<dbReference type="GO" id="GO:0030170">
    <property type="term" value="F:pyridoxal phosphate binding"/>
    <property type="evidence" value="ECO:0007669"/>
    <property type="project" value="InterPro"/>
</dbReference>
<name>A0A0G0N016_9BACT</name>
<evidence type="ECO:0000256" key="2">
    <source>
        <dbReference type="ARBA" id="ARBA00022576"/>
    </source>
</evidence>
<keyword evidence="3 4" id="KW-0808">Transferase</keyword>
<reference evidence="6 7" key="1">
    <citation type="journal article" date="2015" name="Nature">
        <title>rRNA introns, odd ribosomes, and small enigmatic genomes across a large radiation of phyla.</title>
        <authorList>
            <person name="Brown C.T."/>
            <person name="Hug L.A."/>
            <person name="Thomas B.C."/>
            <person name="Sharon I."/>
            <person name="Castelle C.J."/>
            <person name="Singh A."/>
            <person name="Wilkins M.J."/>
            <person name="Williams K.H."/>
            <person name="Banfield J.F."/>
        </authorList>
    </citation>
    <scope>NUCLEOTIDE SEQUENCE [LARGE SCALE GENOMIC DNA]</scope>
</reference>
<evidence type="ECO:0000256" key="3">
    <source>
        <dbReference type="ARBA" id="ARBA00022679"/>
    </source>
</evidence>
<evidence type="ECO:0000313" key="7">
    <source>
        <dbReference type="Proteomes" id="UP000034799"/>
    </source>
</evidence>
<dbReference type="InterPro" id="IPR015421">
    <property type="entry name" value="PyrdxlP-dep_Trfase_major"/>
</dbReference>
<proteinExistence type="inferred from homology"/>
<comment type="similarity">
    <text evidence="4">Belongs to the class-I pyridoxal-phosphate-dependent aminotransferase family.</text>
</comment>
<comment type="caution">
    <text evidence="6">The sequence shown here is derived from an EMBL/GenBank/DDBJ whole genome shotgun (WGS) entry which is preliminary data.</text>
</comment>
<gene>
    <name evidence="6" type="ORF">UT34_C0001G0181</name>
</gene>
<dbReference type="PATRIC" id="fig|1619100.3.peg.183"/>
<dbReference type="EMBL" id="LBWK01000001">
    <property type="protein sequence ID" value="KKR06141.1"/>
    <property type="molecule type" value="Genomic_DNA"/>
</dbReference>
<dbReference type="InterPro" id="IPR015422">
    <property type="entry name" value="PyrdxlP-dep_Trfase_small"/>
</dbReference>
<dbReference type="SUPFAM" id="SSF53383">
    <property type="entry name" value="PLP-dependent transferases"/>
    <property type="match status" value="1"/>
</dbReference>
<dbReference type="Proteomes" id="UP000034799">
    <property type="component" value="Unassembled WGS sequence"/>
</dbReference>
<organism evidence="6 7">
    <name type="scientific">candidate division WS6 bacterium GW2011_GWF2_39_15</name>
    <dbReference type="NCBI Taxonomy" id="1619100"/>
    <lineage>
        <taxon>Bacteria</taxon>
        <taxon>Candidatus Dojkabacteria</taxon>
    </lineage>
</organism>
<accession>A0A0G0N016</accession>
<keyword evidence="2 4" id="KW-0032">Aminotransferase</keyword>
<comment type="cofactor">
    <cofactor evidence="1 4">
        <name>pyridoxal 5'-phosphate</name>
        <dbReference type="ChEBI" id="CHEBI:597326"/>
    </cofactor>
</comment>
<evidence type="ECO:0000256" key="1">
    <source>
        <dbReference type="ARBA" id="ARBA00001933"/>
    </source>
</evidence>